<name>A0A6A5ZSQ0_9PLEO</name>
<accession>A0A6A5ZSQ0</accession>
<gene>
    <name evidence="1" type="ORF">BDV96DRAFT_207551</name>
</gene>
<dbReference type="Proteomes" id="UP000799770">
    <property type="component" value="Unassembled WGS sequence"/>
</dbReference>
<evidence type="ECO:0000313" key="1">
    <source>
        <dbReference type="EMBL" id="KAF2121281.1"/>
    </source>
</evidence>
<proteinExistence type="predicted"/>
<organism evidence="1 2">
    <name type="scientific">Lophiotrema nucula</name>
    <dbReference type="NCBI Taxonomy" id="690887"/>
    <lineage>
        <taxon>Eukaryota</taxon>
        <taxon>Fungi</taxon>
        <taxon>Dikarya</taxon>
        <taxon>Ascomycota</taxon>
        <taxon>Pezizomycotina</taxon>
        <taxon>Dothideomycetes</taxon>
        <taxon>Pleosporomycetidae</taxon>
        <taxon>Pleosporales</taxon>
        <taxon>Lophiotremataceae</taxon>
        <taxon>Lophiotrema</taxon>
    </lineage>
</organism>
<dbReference type="OrthoDB" id="3684005at2759"/>
<keyword evidence="2" id="KW-1185">Reference proteome</keyword>
<reference evidence="1" key="1">
    <citation type="journal article" date="2020" name="Stud. Mycol.">
        <title>101 Dothideomycetes genomes: a test case for predicting lifestyles and emergence of pathogens.</title>
        <authorList>
            <person name="Haridas S."/>
            <person name="Albert R."/>
            <person name="Binder M."/>
            <person name="Bloem J."/>
            <person name="Labutti K."/>
            <person name="Salamov A."/>
            <person name="Andreopoulos B."/>
            <person name="Baker S."/>
            <person name="Barry K."/>
            <person name="Bills G."/>
            <person name="Bluhm B."/>
            <person name="Cannon C."/>
            <person name="Castanera R."/>
            <person name="Culley D."/>
            <person name="Daum C."/>
            <person name="Ezra D."/>
            <person name="Gonzalez J."/>
            <person name="Henrissat B."/>
            <person name="Kuo A."/>
            <person name="Liang C."/>
            <person name="Lipzen A."/>
            <person name="Lutzoni F."/>
            <person name="Magnuson J."/>
            <person name="Mondo S."/>
            <person name="Nolan M."/>
            <person name="Ohm R."/>
            <person name="Pangilinan J."/>
            <person name="Park H.-J."/>
            <person name="Ramirez L."/>
            <person name="Alfaro M."/>
            <person name="Sun H."/>
            <person name="Tritt A."/>
            <person name="Yoshinaga Y."/>
            <person name="Zwiers L.-H."/>
            <person name="Turgeon B."/>
            <person name="Goodwin S."/>
            <person name="Spatafora J."/>
            <person name="Crous P."/>
            <person name="Grigoriev I."/>
        </authorList>
    </citation>
    <scope>NUCLEOTIDE SEQUENCE</scope>
    <source>
        <strain evidence="1">CBS 627.86</strain>
    </source>
</reference>
<protein>
    <submittedName>
        <fullName evidence="1">Uncharacterized protein</fullName>
    </submittedName>
</protein>
<evidence type="ECO:0000313" key="2">
    <source>
        <dbReference type="Proteomes" id="UP000799770"/>
    </source>
</evidence>
<dbReference type="EMBL" id="ML977312">
    <property type="protein sequence ID" value="KAF2121281.1"/>
    <property type="molecule type" value="Genomic_DNA"/>
</dbReference>
<sequence>MALYDPSAPLSLYTIYLPSPPGRSRSRSPDFRKPYISAPSQRDPWYPRPWPHGVIHGGTLLDMTDTLRNNPSGTGTDQAFSLWLEGTYLIPFQTVQRLHGLIVRDEEDMETLVQAYKRYTRFLELPAAAPPAQLFIPGLEPLEAPKGDQTEIPRIPEVVYTDGAKGAGQYKSGLYGGGKLVAFLRDGRKWEREIWEHPMPKIGAQNIKTEDEEQDEETPMEMDLSKPCQAPGCCERHDEQDIADNSSNGFVGVEIGDDEEEEADIVSRPGLTSNMRDVLLALKMKLERELDEELVDEGPVTPRSDD</sequence>
<dbReference type="AlphaFoldDB" id="A0A6A5ZSQ0"/>